<dbReference type="RefSeq" id="WP_162338401.1">
    <property type="nucleotide sequence ID" value="NZ_JBHSRQ010000031.1"/>
</dbReference>
<evidence type="ECO:0000313" key="2">
    <source>
        <dbReference type="EMBL" id="KAF1724145.1"/>
    </source>
</evidence>
<sequence>MIYPPPSSRRSKRALPPPRARLAWRSVAGWGLLILVLGMVMSVATLSRRGGSDHQAANTFVEPAVAQHDLSEDDPPLESKHQASPAKKPRLKTLLVQTMPATDPVQRLAFHLCSCDAAPTPHHVARHTAPEPRSRRRDPVLRLHPGQAPPRLVA</sequence>
<gene>
    <name evidence="2" type="ORF">CSC78_13570</name>
</gene>
<dbReference type="EMBL" id="PDWW01000020">
    <property type="protein sequence ID" value="KAF1724145.1"/>
    <property type="molecule type" value="Genomic_DNA"/>
</dbReference>
<keyword evidence="3" id="KW-1185">Reference proteome</keyword>
<evidence type="ECO:0000256" key="1">
    <source>
        <dbReference type="SAM" id="MobiDB-lite"/>
    </source>
</evidence>
<organism evidence="2 3">
    <name type="scientific">Pseudoxanthomonas japonensis</name>
    <dbReference type="NCBI Taxonomy" id="69284"/>
    <lineage>
        <taxon>Bacteria</taxon>
        <taxon>Pseudomonadati</taxon>
        <taxon>Pseudomonadota</taxon>
        <taxon>Gammaproteobacteria</taxon>
        <taxon>Lysobacterales</taxon>
        <taxon>Lysobacteraceae</taxon>
        <taxon>Pseudoxanthomonas</taxon>
    </lineage>
</organism>
<feature type="region of interest" description="Disordered" evidence="1">
    <location>
        <begin position="57"/>
        <end position="90"/>
    </location>
</feature>
<accession>A0ABQ6ZFA0</accession>
<feature type="region of interest" description="Disordered" evidence="1">
    <location>
        <begin position="121"/>
        <end position="154"/>
    </location>
</feature>
<feature type="compositionally biased region" description="Basic and acidic residues" evidence="1">
    <location>
        <begin position="128"/>
        <end position="141"/>
    </location>
</feature>
<dbReference type="Proteomes" id="UP000781710">
    <property type="component" value="Unassembled WGS sequence"/>
</dbReference>
<reference evidence="2 3" key="1">
    <citation type="submission" date="2017-10" db="EMBL/GenBank/DDBJ databases">
        <title>Whole genome sequencing of members of genus Pseudoxanthomonas.</title>
        <authorList>
            <person name="Kumar S."/>
            <person name="Bansal K."/>
            <person name="Kaur A."/>
            <person name="Patil P."/>
            <person name="Sharma S."/>
            <person name="Patil P.B."/>
        </authorList>
    </citation>
    <scope>NUCLEOTIDE SEQUENCE [LARGE SCALE GENOMIC DNA]</scope>
    <source>
        <strain evidence="2 3">DSM 17109</strain>
    </source>
</reference>
<proteinExistence type="predicted"/>
<comment type="caution">
    <text evidence="2">The sequence shown here is derived from an EMBL/GenBank/DDBJ whole genome shotgun (WGS) entry which is preliminary data.</text>
</comment>
<name>A0ABQ6ZFA0_9GAMM</name>
<evidence type="ECO:0000313" key="3">
    <source>
        <dbReference type="Proteomes" id="UP000781710"/>
    </source>
</evidence>
<protein>
    <submittedName>
        <fullName evidence="2">Uncharacterized protein</fullName>
    </submittedName>
</protein>